<proteinExistence type="predicted"/>
<comment type="cofactor">
    <cofactor evidence="1">
        <name>FAD</name>
        <dbReference type="ChEBI" id="CHEBI:57692"/>
    </cofactor>
</comment>
<dbReference type="RefSeq" id="WP_204400365.1">
    <property type="nucleotide sequence ID" value="NZ_JAFBEE010000002.1"/>
</dbReference>
<reference evidence="6 7" key="1">
    <citation type="submission" date="2021-01" db="EMBL/GenBank/DDBJ databases">
        <title>Genomic Encyclopedia of Type Strains, Phase IV (KMG-IV): sequencing the most valuable type-strain genomes for metagenomic binning, comparative biology and taxonomic classification.</title>
        <authorList>
            <person name="Goeker M."/>
        </authorList>
    </citation>
    <scope>NUCLEOTIDE SEQUENCE [LARGE SCALE GENOMIC DNA]</scope>
    <source>
        <strain evidence="6 7">DSM 25890</strain>
    </source>
</reference>
<dbReference type="PANTHER" id="PTHR42887">
    <property type="entry name" value="OS12G0638800 PROTEIN"/>
    <property type="match status" value="1"/>
</dbReference>
<feature type="domain" description="RsdA/BaiN/AoA(So)-like Rossmann fold-like" evidence="4">
    <location>
        <begin position="5"/>
        <end position="406"/>
    </location>
</feature>
<evidence type="ECO:0000313" key="6">
    <source>
        <dbReference type="EMBL" id="MBM7614095.1"/>
    </source>
</evidence>
<accession>A0ABS2NME8</accession>
<evidence type="ECO:0000259" key="5">
    <source>
        <dbReference type="Pfam" id="PF22780"/>
    </source>
</evidence>
<dbReference type="InterPro" id="IPR004792">
    <property type="entry name" value="BaiN-like"/>
</dbReference>
<evidence type="ECO:0000313" key="7">
    <source>
        <dbReference type="Proteomes" id="UP001314796"/>
    </source>
</evidence>
<dbReference type="Proteomes" id="UP001314796">
    <property type="component" value="Unassembled WGS sequence"/>
</dbReference>
<evidence type="ECO:0000259" key="4">
    <source>
        <dbReference type="Pfam" id="PF03486"/>
    </source>
</evidence>
<feature type="domain" description="RsdA/BaiN/AoA(So)-like insert" evidence="5">
    <location>
        <begin position="193"/>
        <end position="354"/>
    </location>
</feature>
<dbReference type="NCBIfam" id="TIGR00275">
    <property type="entry name" value="aminoacetone oxidase family FAD-binding enzyme"/>
    <property type="match status" value="1"/>
</dbReference>
<gene>
    <name evidence="6" type="ORF">JOC73_000604</name>
</gene>
<organism evidence="6 7">
    <name type="scientific">Alkaliphilus hydrothermalis</name>
    <dbReference type="NCBI Taxonomy" id="1482730"/>
    <lineage>
        <taxon>Bacteria</taxon>
        <taxon>Bacillati</taxon>
        <taxon>Bacillota</taxon>
        <taxon>Clostridia</taxon>
        <taxon>Peptostreptococcales</taxon>
        <taxon>Natronincolaceae</taxon>
        <taxon>Alkaliphilus</taxon>
    </lineage>
</organism>
<comment type="caution">
    <text evidence="6">The sequence shown here is derived from an EMBL/GenBank/DDBJ whole genome shotgun (WGS) entry which is preliminary data.</text>
</comment>
<dbReference type="InterPro" id="IPR057661">
    <property type="entry name" value="RsdA/BaiN/AoA(So)_Rossmann"/>
</dbReference>
<keyword evidence="7" id="KW-1185">Reference proteome</keyword>
<keyword evidence="3" id="KW-0274">FAD</keyword>
<dbReference type="InterPro" id="IPR023166">
    <property type="entry name" value="BaiN-like_dom_sf"/>
</dbReference>
<dbReference type="PRINTS" id="PR00411">
    <property type="entry name" value="PNDRDTASEI"/>
</dbReference>
<dbReference type="InterPro" id="IPR036188">
    <property type="entry name" value="FAD/NAD-bd_sf"/>
</dbReference>
<dbReference type="Gene3D" id="1.10.8.260">
    <property type="entry name" value="HI0933 insert domain-like"/>
    <property type="match status" value="1"/>
</dbReference>
<sequence length="410" mass="44605">MANNTVIVLGGGPAGLMAACTAATQNKKVILVEKNKEIGKKLMITGGGRCNLTNIATPDEMIKKTVKNGKFLYKALHGFTSQDLISYVEKRGVPLKVEEGGKVFPVTNLAKDIIALWDRLLQEHKVQILYGNTAKEIIFKDQKITGLKLDNNKIIEATSLIVATGGQSYPATGSTGEGYSLVTPLGHTIIPPKPSLVPIAISEEWIKELMGISLEKVRVTAGVDKKKKIVREGAMIFTHFGLSGPAILEMSAYLNQYLLEKSVKLRIDFLPDTTTEELESLLMEGQQGKNKALKTVINQLLPKNLTSKLLEVLKIDGDTNLNQLTKKNRNILVHNLKEMELTASGLRSLKEAIVTSGGVSVKEIDPKTMESKLIKGLFFCGEVIDVDALTGGYNLQIAFSTGYSAGLHAF</sequence>
<name>A0ABS2NME8_9FIRM</name>
<dbReference type="PANTHER" id="PTHR42887:SF2">
    <property type="entry name" value="OS12G0638800 PROTEIN"/>
    <property type="match status" value="1"/>
</dbReference>
<evidence type="ECO:0000256" key="3">
    <source>
        <dbReference type="ARBA" id="ARBA00022827"/>
    </source>
</evidence>
<dbReference type="Gene3D" id="3.50.50.60">
    <property type="entry name" value="FAD/NAD(P)-binding domain"/>
    <property type="match status" value="1"/>
</dbReference>
<dbReference type="InterPro" id="IPR055178">
    <property type="entry name" value="RsdA/BaiN/AoA(So)-like_dom"/>
</dbReference>
<evidence type="ECO:0000256" key="1">
    <source>
        <dbReference type="ARBA" id="ARBA00001974"/>
    </source>
</evidence>
<dbReference type="SUPFAM" id="SSF51905">
    <property type="entry name" value="FAD/NAD(P)-binding domain"/>
    <property type="match status" value="1"/>
</dbReference>
<keyword evidence="2" id="KW-0285">Flavoprotein</keyword>
<dbReference type="Pfam" id="PF03486">
    <property type="entry name" value="HI0933_like"/>
    <property type="match status" value="1"/>
</dbReference>
<dbReference type="SUPFAM" id="SSF160996">
    <property type="entry name" value="HI0933 insert domain-like"/>
    <property type="match status" value="1"/>
</dbReference>
<evidence type="ECO:0000256" key="2">
    <source>
        <dbReference type="ARBA" id="ARBA00022630"/>
    </source>
</evidence>
<dbReference type="PRINTS" id="PR00368">
    <property type="entry name" value="FADPNR"/>
</dbReference>
<protein>
    <submittedName>
        <fullName evidence="6">Rossmann fold flavoprotein</fullName>
    </submittedName>
</protein>
<dbReference type="Gene3D" id="2.40.30.10">
    <property type="entry name" value="Translation factors"/>
    <property type="match status" value="1"/>
</dbReference>
<dbReference type="EMBL" id="JAFBEE010000002">
    <property type="protein sequence ID" value="MBM7614095.1"/>
    <property type="molecule type" value="Genomic_DNA"/>
</dbReference>
<dbReference type="Pfam" id="PF22780">
    <property type="entry name" value="HI0933_like_1st"/>
    <property type="match status" value="1"/>
</dbReference>